<comment type="caution">
    <text evidence="1">The sequence shown here is derived from an EMBL/GenBank/DDBJ whole genome shotgun (WGS) entry which is preliminary data.</text>
</comment>
<gene>
    <name evidence="1" type="ORF">C8N25_11117</name>
</gene>
<evidence type="ECO:0000313" key="2">
    <source>
        <dbReference type="Proteomes" id="UP000256405"/>
    </source>
</evidence>
<accession>A0A3E0DTZ5</accession>
<dbReference type="InterPro" id="IPR046155">
    <property type="entry name" value="DUF6157"/>
</dbReference>
<organism evidence="1 2">
    <name type="scientific">Algoriphagus antarcticus</name>
    <dbReference type="NCBI Taxonomy" id="238540"/>
    <lineage>
        <taxon>Bacteria</taxon>
        <taxon>Pseudomonadati</taxon>
        <taxon>Bacteroidota</taxon>
        <taxon>Cytophagia</taxon>
        <taxon>Cytophagales</taxon>
        <taxon>Cyclobacteriaceae</taxon>
        <taxon>Algoriphagus</taxon>
    </lineage>
</organism>
<dbReference type="EMBL" id="QUNF01000011">
    <property type="protein sequence ID" value="REG87039.1"/>
    <property type="molecule type" value="Genomic_DNA"/>
</dbReference>
<sequence length="136" mass="15718">MKVHTTNYFDTFIEVADDTKAIFGTQPESKNKKTVAEMQYELISKNPYKYTSDDIFFQVFANRNDLTKAEYKQAREQFFSKGQPCFRASPLTKTYGFGIHSDRNGKIALYGRETDQYQKLVAEPNVKKVKAMKSSK</sequence>
<dbReference type="Proteomes" id="UP000256405">
    <property type="component" value="Unassembled WGS sequence"/>
</dbReference>
<reference evidence="1 2" key="1">
    <citation type="submission" date="2018-08" db="EMBL/GenBank/DDBJ databases">
        <title>Genomic Encyclopedia of Archaeal and Bacterial Type Strains, Phase II (KMG-II): from individual species to whole genera.</title>
        <authorList>
            <person name="Goeker M."/>
        </authorList>
    </citation>
    <scope>NUCLEOTIDE SEQUENCE [LARGE SCALE GENOMIC DNA]</scope>
    <source>
        <strain evidence="1 2">DSM 15986</strain>
    </source>
</reference>
<name>A0A3E0DTZ5_9BACT</name>
<dbReference type="OrthoDB" id="2361182at2"/>
<dbReference type="RefSeq" id="WP_086540144.1">
    <property type="nucleotide sequence ID" value="NZ_MSSW01000008.1"/>
</dbReference>
<evidence type="ECO:0000313" key="1">
    <source>
        <dbReference type="EMBL" id="REG87039.1"/>
    </source>
</evidence>
<dbReference type="Pfam" id="PF19654">
    <property type="entry name" value="DUF6157"/>
    <property type="match status" value="1"/>
</dbReference>
<dbReference type="AlphaFoldDB" id="A0A3E0DTZ5"/>
<keyword evidence="2" id="KW-1185">Reference proteome</keyword>
<protein>
    <submittedName>
        <fullName evidence="1">Uncharacterized protein</fullName>
    </submittedName>
</protein>
<proteinExistence type="predicted"/>